<reference evidence="9" key="1">
    <citation type="journal article" date="2024" name="Gigascience">
        <title>Chromosome-level genome of the poultry shaft louse Menopon gallinae provides insight into the host-switching and adaptive evolution of parasitic lice.</title>
        <authorList>
            <person name="Xu Y."/>
            <person name="Ma L."/>
            <person name="Liu S."/>
            <person name="Liang Y."/>
            <person name="Liu Q."/>
            <person name="He Z."/>
            <person name="Tian L."/>
            <person name="Duan Y."/>
            <person name="Cai W."/>
            <person name="Li H."/>
            <person name="Song F."/>
        </authorList>
    </citation>
    <scope>NUCLEOTIDE SEQUENCE</scope>
    <source>
        <strain evidence="9">Cailab_2023a</strain>
    </source>
</reference>
<comment type="similarity">
    <text evidence="2">Belongs to the sulfatase family.</text>
</comment>
<evidence type="ECO:0000256" key="6">
    <source>
        <dbReference type="ARBA" id="ARBA00023180"/>
    </source>
</evidence>
<dbReference type="GO" id="GO:0008484">
    <property type="term" value="F:sulfuric ester hydrolase activity"/>
    <property type="evidence" value="ECO:0007669"/>
    <property type="project" value="InterPro"/>
</dbReference>
<comment type="caution">
    <text evidence="9">The sequence shown here is derived from an EMBL/GenBank/DDBJ whole genome shotgun (WGS) entry which is preliminary data.</text>
</comment>
<dbReference type="InterPro" id="IPR000917">
    <property type="entry name" value="Sulfatase_N"/>
</dbReference>
<evidence type="ECO:0000313" key="9">
    <source>
        <dbReference type="EMBL" id="KAL0269024.1"/>
    </source>
</evidence>
<organism evidence="9">
    <name type="scientific">Menopon gallinae</name>
    <name type="common">poultry shaft louse</name>
    <dbReference type="NCBI Taxonomy" id="328185"/>
    <lineage>
        <taxon>Eukaryota</taxon>
        <taxon>Metazoa</taxon>
        <taxon>Ecdysozoa</taxon>
        <taxon>Arthropoda</taxon>
        <taxon>Hexapoda</taxon>
        <taxon>Insecta</taxon>
        <taxon>Pterygota</taxon>
        <taxon>Neoptera</taxon>
        <taxon>Paraneoptera</taxon>
        <taxon>Psocodea</taxon>
        <taxon>Troctomorpha</taxon>
        <taxon>Phthiraptera</taxon>
        <taxon>Amblycera</taxon>
        <taxon>Menoponidae</taxon>
        <taxon>Menopon</taxon>
    </lineage>
</organism>
<feature type="chain" id="PRO_5043968640" description="Sulfatase N-terminal domain-containing protein" evidence="7">
    <location>
        <begin position="21"/>
        <end position="590"/>
    </location>
</feature>
<dbReference type="InterPro" id="IPR017850">
    <property type="entry name" value="Alkaline_phosphatase_core_sf"/>
</dbReference>
<dbReference type="CDD" id="cd16029">
    <property type="entry name" value="4-S"/>
    <property type="match status" value="1"/>
</dbReference>
<dbReference type="Gene3D" id="3.40.720.10">
    <property type="entry name" value="Alkaline Phosphatase, subunit A"/>
    <property type="match status" value="1"/>
</dbReference>
<dbReference type="PANTHER" id="PTHR10342:SF264">
    <property type="entry name" value="MIP05773P-RELATED"/>
    <property type="match status" value="1"/>
</dbReference>
<keyword evidence="6" id="KW-0325">Glycoprotein</keyword>
<evidence type="ECO:0000256" key="3">
    <source>
        <dbReference type="ARBA" id="ARBA00022723"/>
    </source>
</evidence>
<dbReference type="AlphaFoldDB" id="A0AAW2HGK9"/>
<evidence type="ECO:0000259" key="8">
    <source>
        <dbReference type="Pfam" id="PF00884"/>
    </source>
</evidence>
<evidence type="ECO:0000256" key="7">
    <source>
        <dbReference type="SAM" id="SignalP"/>
    </source>
</evidence>
<feature type="signal peptide" evidence="7">
    <location>
        <begin position="1"/>
        <end position="20"/>
    </location>
</feature>
<sequence length="590" mass="67398">MMFDSRIIVSLFCFFANVRASSRPHIIFILADDMGWNDVSFHGSDQIQTPNIDALAYNGVILNSHYVLPICTPSRASLMTGMYPIHNGMQGTPILSDEPRGLPRGRLLPEYLRELGYRTRALGKWHLGFYQEQYLPTNRGFDSHLGYWNGFVSYYDYIIQSTRQDGMDLNGFDMRRNLTPAYDLVGRYATDMFTDEAVDIIRTHDPARPLFLYMSHLAVHAANRGKYVEAPQEEVDRFQHIQDPNRRTYAGMIAKMDESVGRVVAALEESGMLHNSIIVFMSDNGAPTIGTYPNWGSNYPFRGVKETLWEGGVRSPTFVWSPLLKNTPRVSNELYHISDWLPTLYAAAGGHQSSLPKLDGYNQWNSIAEELPSERSEVLLNIDEVQQAAAIRMNSPRHHWKLVVGTVQNGTYDRYFGQGTNQFPEVNPPYDVSAVVGSRAYRVLERLAQKHLTKYPTPSIDVLKLRNEATIRCNYKRSNQRQCNPAEGQNEICLYDVKSDPCEMNNLTPFYHNVARYLFKALIQYRQTLVPQLNRRTEPDLANPIYFNGTWSPWRDASGEPFVSLNRSNFGFDFGPHVQLADLENFETVL</sequence>
<dbReference type="Pfam" id="PF00884">
    <property type="entry name" value="Sulfatase"/>
    <property type="match status" value="1"/>
</dbReference>
<proteinExistence type="inferred from homology"/>
<dbReference type="InterPro" id="IPR024607">
    <property type="entry name" value="Sulfatase_CS"/>
</dbReference>
<evidence type="ECO:0000256" key="4">
    <source>
        <dbReference type="ARBA" id="ARBA00022801"/>
    </source>
</evidence>
<dbReference type="PANTHER" id="PTHR10342">
    <property type="entry name" value="ARYLSULFATASE"/>
    <property type="match status" value="1"/>
</dbReference>
<dbReference type="PROSITE" id="PS00523">
    <property type="entry name" value="SULFATASE_1"/>
    <property type="match status" value="1"/>
</dbReference>
<keyword evidence="4" id="KW-0378">Hydrolase</keyword>
<keyword evidence="5" id="KW-0106">Calcium</keyword>
<dbReference type="SUPFAM" id="SSF53649">
    <property type="entry name" value="Alkaline phosphatase-like"/>
    <property type="match status" value="1"/>
</dbReference>
<evidence type="ECO:0000256" key="2">
    <source>
        <dbReference type="ARBA" id="ARBA00008779"/>
    </source>
</evidence>
<dbReference type="InterPro" id="IPR047115">
    <property type="entry name" value="ARSB"/>
</dbReference>
<keyword evidence="3" id="KW-0479">Metal-binding</keyword>
<comment type="cofactor">
    <cofactor evidence="1">
        <name>Ca(2+)</name>
        <dbReference type="ChEBI" id="CHEBI:29108"/>
    </cofactor>
</comment>
<evidence type="ECO:0000256" key="5">
    <source>
        <dbReference type="ARBA" id="ARBA00022837"/>
    </source>
</evidence>
<accession>A0AAW2HGK9</accession>
<keyword evidence="7" id="KW-0732">Signal</keyword>
<dbReference type="GO" id="GO:0046872">
    <property type="term" value="F:metal ion binding"/>
    <property type="evidence" value="ECO:0007669"/>
    <property type="project" value="UniProtKB-KW"/>
</dbReference>
<feature type="domain" description="Sulfatase N-terminal" evidence="8">
    <location>
        <begin position="24"/>
        <end position="349"/>
    </location>
</feature>
<dbReference type="EMBL" id="JARGDH010000005">
    <property type="protein sequence ID" value="KAL0269024.1"/>
    <property type="molecule type" value="Genomic_DNA"/>
</dbReference>
<gene>
    <name evidence="9" type="ORF">PYX00_010768</name>
</gene>
<dbReference type="Gene3D" id="3.30.1120.10">
    <property type="match status" value="1"/>
</dbReference>
<name>A0AAW2HGK9_9NEOP</name>
<protein>
    <recommendedName>
        <fullName evidence="8">Sulfatase N-terminal domain-containing protein</fullName>
    </recommendedName>
</protein>
<evidence type="ECO:0000256" key="1">
    <source>
        <dbReference type="ARBA" id="ARBA00001913"/>
    </source>
</evidence>